<dbReference type="EMBL" id="JAVDXO010000002">
    <property type="protein sequence ID" value="MDR7306034.1"/>
    <property type="molecule type" value="Genomic_DNA"/>
</dbReference>
<comment type="caution">
    <text evidence="1">The sequence shown here is derived from an EMBL/GenBank/DDBJ whole genome shotgun (WGS) entry which is preliminary data.</text>
</comment>
<keyword evidence="2" id="KW-1185">Reference proteome</keyword>
<name>A0ABU1ZKG7_9BURK</name>
<dbReference type="Proteomes" id="UP001268089">
    <property type="component" value="Unassembled WGS sequence"/>
</dbReference>
<proteinExistence type="predicted"/>
<organism evidence="1 2">
    <name type="scientific">Rhodoferax saidenbachensis</name>
    <dbReference type="NCBI Taxonomy" id="1484693"/>
    <lineage>
        <taxon>Bacteria</taxon>
        <taxon>Pseudomonadati</taxon>
        <taxon>Pseudomonadota</taxon>
        <taxon>Betaproteobacteria</taxon>
        <taxon>Burkholderiales</taxon>
        <taxon>Comamonadaceae</taxon>
        <taxon>Rhodoferax</taxon>
    </lineage>
</organism>
<sequence>MSPETHTLWSIFLEAHKNVLLYTVDPGAYALGMELSQLLQSAGHLQGWYAEGWSSNRRPKCLPIDELPLSLVPGSTLLLGSQTNFARTHHFTRLAKISGARSIFVFDHWKNYAEHFQADALPDQIVVPDEMGKVFLQLAIGMEHAGRISVLPHLGIDAAVERILAHKMRLPGNIVVLLDPTEVSDELGYDWRGVLQEVGQRAQAMPAVTFNIKPHPRQKPEEVQHFVDGLGLPGRLKLVDLDTEELIAAVDEVWGMTTIALVAALKAGKIIKSMQGGRNEKGKAASNHYLEPYLI</sequence>
<protein>
    <submittedName>
        <fullName evidence="1">Uncharacterized protein</fullName>
    </submittedName>
</protein>
<dbReference type="RefSeq" id="WP_310340549.1">
    <property type="nucleotide sequence ID" value="NZ_JAVDXO010000002.1"/>
</dbReference>
<evidence type="ECO:0000313" key="2">
    <source>
        <dbReference type="Proteomes" id="UP001268089"/>
    </source>
</evidence>
<gene>
    <name evidence="1" type="ORF">J2X15_001312</name>
</gene>
<reference evidence="1 2" key="1">
    <citation type="submission" date="2023-07" db="EMBL/GenBank/DDBJ databases">
        <title>Sorghum-associated microbial communities from plants grown in Nebraska, USA.</title>
        <authorList>
            <person name="Schachtman D."/>
        </authorList>
    </citation>
    <scope>NUCLEOTIDE SEQUENCE [LARGE SCALE GENOMIC DNA]</scope>
    <source>
        <strain evidence="1 2">BE308</strain>
    </source>
</reference>
<accession>A0ABU1ZKG7</accession>
<evidence type="ECO:0000313" key="1">
    <source>
        <dbReference type="EMBL" id="MDR7306034.1"/>
    </source>
</evidence>